<reference evidence="1" key="1">
    <citation type="submission" date="2020-10" db="EMBL/GenBank/DDBJ databases">
        <authorList>
            <person name="Gilroy R."/>
        </authorList>
    </citation>
    <scope>NUCLEOTIDE SEQUENCE</scope>
    <source>
        <strain evidence="1">11159</strain>
    </source>
</reference>
<evidence type="ECO:0000313" key="2">
    <source>
        <dbReference type="Proteomes" id="UP000823613"/>
    </source>
</evidence>
<dbReference type="Proteomes" id="UP000823613">
    <property type="component" value="Unassembled WGS sequence"/>
</dbReference>
<sequence length="422" mass="45856">MKFKKILFLAIPTLIAGLAGCDEKVDNSGGGNPGNIPTEEGKVTLTVNLTDETNVTDNEYTSMWITGGFNGWKTGEEASELINLEGTNTWYTIVDEWDTTSEQGLEAMVMLGYKSGEINAGLIWANGDQYKAVPYNVPAGPNMTFTVEDGVGNLGDVSFSAKLPEPIENISFTPSITFKETLPDYVNVYIRGSFLTVDGVDGWNIDQVGASTLTSDHQTFYLKQAVTARPDSEVVFHIILTNQAPIEGVTEFSYDYAYKFDGRENEGGNAESVLVTLDDNNSILSLSDDLEMSTLPPDPSSLPLENFTTNITIAEGVTFINEPAYYVVGNYNKWGDNPTVSVTSSDTGFSFTLTKEDMTSPLLVGSSLEFKFAKVNDDGSINWDTGIGLEDGKNIVIPITAATMTANIEIYSVDTSLYARII</sequence>
<dbReference type="EMBL" id="JADIMY010000126">
    <property type="protein sequence ID" value="MBO8428201.1"/>
    <property type="molecule type" value="Genomic_DNA"/>
</dbReference>
<accession>A0A9D9DJ85</accession>
<gene>
    <name evidence="1" type="ORF">IAC58_06640</name>
</gene>
<evidence type="ECO:0000313" key="1">
    <source>
        <dbReference type="EMBL" id="MBO8428201.1"/>
    </source>
</evidence>
<protein>
    <submittedName>
        <fullName evidence="1">Uncharacterized protein</fullName>
    </submittedName>
</protein>
<comment type="caution">
    <text evidence="1">The sequence shown here is derived from an EMBL/GenBank/DDBJ whole genome shotgun (WGS) entry which is preliminary data.</text>
</comment>
<dbReference type="PROSITE" id="PS51257">
    <property type="entry name" value="PROKAR_LIPOPROTEIN"/>
    <property type="match status" value="1"/>
</dbReference>
<dbReference type="AlphaFoldDB" id="A0A9D9DJ85"/>
<proteinExistence type="predicted"/>
<reference evidence="1" key="2">
    <citation type="journal article" date="2021" name="PeerJ">
        <title>Extensive microbial diversity within the chicken gut microbiome revealed by metagenomics and culture.</title>
        <authorList>
            <person name="Gilroy R."/>
            <person name="Ravi A."/>
            <person name="Getino M."/>
            <person name="Pursley I."/>
            <person name="Horton D.L."/>
            <person name="Alikhan N.F."/>
            <person name="Baker D."/>
            <person name="Gharbi K."/>
            <person name="Hall N."/>
            <person name="Watson M."/>
            <person name="Adriaenssens E.M."/>
            <person name="Foster-Nyarko E."/>
            <person name="Jarju S."/>
            <person name="Secka A."/>
            <person name="Antonio M."/>
            <person name="Oren A."/>
            <person name="Chaudhuri R.R."/>
            <person name="La Ragione R."/>
            <person name="Hildebrand F."/>
            <person name="Pallen M.J."/>
        </authorList>
    </citation>
    <scope>NUCLEOTIDE SEQUENCE</scope>
    <source>
        <strain evidence="1">11159</strain>
    </source>
</reference>
<name>A0A9D9DJ85_9BACL</name>
<organism evidence="1 2">
    <name type="scientific">Candidatus Onthovivens merdipullorum</name>
    <dbReference type="NCBI Taxonomy" id="2840889"/>
    <lineage>
        <taxon>Bacteria</taxon>
        <taxon>Bacillati</taxon>
        <taxon>Bacillota</taxon>
        <taxon>Bacilli</taxon>
        <taxon>Bacillales</taxon>
        <taxon>Candidatus Onthovivens</taxon>
    </lineage>
</organism>